<proteinExistence type="predicted"/>
<name>A0A4S4A336_9FLAO</name>
<keyword evidence="4 5" id="KW-0472">Membrane</keyword>
<gene>
    <name evidence="6" type="ORF">E6C50_00945</name>
</gene>
<comment type="subcellular location">
    <subcellularLocation>
        <location evidence="1">Endomembrane system</location>
        <topology evidence="1">Multi-pass membrane protein</topology>
    </subcellularLocation>
</comment>
<protein>
    <submittedName>
        <fullName evidence="6">Isoprenylcysteine carboxylmethyltransferase family protein</fullName>
    </submittedName>
</protein>
<reference evidence="6 7" key="1">
    <citation type="submission" date="2019-04" db="EMBL/GenBank/DDBJ databases">
        <title>Flavobacterium sp. nov. isolated from construction timber.</title>
        <authorList>
            <person name="Lin S.-Y."/>
            <person name="Chang C.-T."/>
            <person name="Young C.-C."/>
        </authorList>
    </citation>
    <scope>NUCLEOTIDE SEQUENCE [LARGE SCALE GENOMIC DNA]</scope>
    <source>
        <strain evidence="6 7">CC-CTC003</strain>
    </source>
</reference>
<feature type="transmembrane region" description="Helical" evidence="5">
    <location>
        <begin position="87"/>
        <end position="105"/>
    </location>
</feature>
<evidence type="ECO:0000256" key="1">
    <source>
        <dbReference type="ARBA" id="ARBA00004127"/>
    </source>
</evidence>
<comment type="caution">
    <text evidence="6">The sequence shown here is derived from an EMBL/GenBank/DDBJ whole genome shotgun (WGS) entry which is preliminary data.</text>
</comment>
<evidence type="ECO:0000256" key="3">
    <source>
        <dbReference type="ARBA" id="ARBA00022989"/>
    </source>
</evidence>
<sequence>MEYFLKIYLPIYLLLYLLVTFVIPTYRTYKQTGINPVTFGNRDNAHDYIGFVMKFLIVLLFVAVVLFSFGGNLYHYSVPVAYLENEYLKIIGLFLIHIALLWVMIAQYQMQNSWRIGIDENHKTELRTNGIFGISRNPIFLGMIISVLGLFMILPNALTFFTALATYFIIQVQVRLEEAFLATQHPVDYPKYKQKVKRFL</sequence>
<evidence type="ECO:0000256" key="2">
    <source>
        <dbReference type="ARBA" id="ARBA00022692"/>
    </source>
</evidence>
<keyword evidence="6" id="KW-0808">Transferase</keyword>
<keyword evidence="2 5" id="KW-0812">Transmembrane</keyword>
<evidence type="ECO:0000313" key="6">
    <source>
        <dbReference type="EMBL" id="THF52811.1"/>
    </source>
</evidence>
<organism evidence="6 7">
    <name type="scientific">Flavobacterium supellecticarium</name>
    <dbReference type="NCBI Taxonomy" id="2565924"/>
    <lineage>
        <taxon>Bacteria</taxon>
        <taxon>Pseudomonadati</taxon>
        <taxon>Bacteroidota</taxon>
        <taxon>Flavobacteriia</taxon>
        <taxon>Flavobacteriales</taxon>
        <taxon>Flavobacteriaceae</taxon>
        <taxon>Flavobacterium</taxon>
    </lineage>
</organism>
<dbReference type="EMBL" id="SSNZ01000001">
    <property type="protein sequence ID" value="THF52811.1"/>
    <property type="molecule type" value="Genomic_DNA"/>
</dbReference>
<keyword evidence="3 5" id="KW-1133">Transmembrane helix</keyword>
<dbReference type="Proteomes" id="UP000307507">
    <property type="component" value="Unassembled WGS sequence"/>
</dbReference>
<keyword evidence="6" id="KW-0489">Methyltransferase</keyword>
<evidence type="ECO:0000256" key="4">
    <source>
        <dbReference type="ARBA" id="ARBA00023136"/>
    </source>
</evidence>
<dbReference type="AlphaFoldDB" id="A0A4S4A336"/>
<dbReference type="OrthoDB" id="9782395at2"/>
<dbReference type="GO" id="GO:0032259">
    <property type="term" value="P:methylation"/>
    <property type="evidence" value="ECO:0007669"/>
    <property type="project" value="UniProtKB-KW"/>
</dbReference>
<dbReference type="GO" id="GO:0008168">
    <property type="term" value="F:methyltransferase activity"/>
    <property type="evidence" value="ECO:0007669"/>
    <property type="project" value="UniProtKB-KW"/>
</dbReference>
<evidence type="ECO:0000313" key="7">
    <source>
        <dbReference type="Proteomes" id="UP000307507"/>
    </source>
</evidence>
<feature type="transmembrane region" description="Helical" evidence="5">
    <location>
        <begin position="7"/>
        <end position="29"/>
    </location>
</feature>
<evidence type="ECO:0000256" key="5">
    <source>
        <dbReference type="SAM" id="Phobius"/>
    </source>
</evidence>
<dbReference type="Pfam" id="PF04191">
    <property type="entry name" value="PEMT"/>
    <property type="match status" value="1"/>
</dbReference>
<dbReference type="RefSeq" id="WP_136401336.1">
    <property type="nucleotide sequence ID" value="NZ_SSNZ01000001.1"/>
</dbReference>
<dbReference type="GO" id="GO:0012505">
    <property type="term" value="C:endomembrane system"/>
    <property type="evidence" value="ECO:0007669"/>
    <property type="project" value="UniProtKB-SubCell"/>
</dbReference>
<feature type="transmembrane region" description="Helical" evidence="5">
    <location>
        <begin position="49"/>
        <end position="75"/>
    </location>
</feature>
<keyword evidence="7" id="KW-1185">Reference proteome</keyword>
<accession>A0A4S4A336</accession>
<dbReference type="Gene3D" id="1.20.120.1630">
    <property type="match status" value="1"/>
</dbReference>
<feature type="transmembrane region" description="Helical" evidence="5">
    <location>
        <begin position="139"/>
        <end position="170"/>
    </location>
</feature>
<dbReference type="InterPro" id="IPR007318">
    <property type="entry name" value="Phopholipid_MeTrfase"/>
</dbReference>